<feature type="domain" description="ABC transmembrane type-1" evidence="10">
    <location>
        <begin position="19"/>
        <end position="207"/>
    </location>
</feature>
<keyword evidence="12" id="KW-1185">Reference proteome</keyword>
<dbReference type="Gene3D" id="1.10.3720.10">
    <property type="entry name" value="MetI-like"/>
    <property type="match status" value="1"/>
</dbReference>
<evidence type="ECO:0000313" key="11">
    <source>
        <dbReference type="EMBL" id="ADE15778.1"/>
    </source>
</evidence>
<dbReference type="PROSITE" id="PS50928">
    <property type="entry name" value="ABC_TM1"/>
    <property type="match status" value="1"/>
</dbReference>
<evidence type="ECO:0000256" key="2">
    <source>
        <dbReference type="ARBA" id="ARBA00010072"/>
    </source>
</evidence>
<dbReference type="STRING" id="472759.Nhal_2703"/>
<keyword evidence="8 9" id="KW-0472">Membrane</keyword>
<feature type="transmembrane region" description="Helical" evidence="9">
    <location>
        <begin position="20"/>
        <end position="43"/>
    </location>
</feature>
<dbReference type="Proteomes" id="UP000001844">
    <property type="component" value="Chromosome"/>
</dbReference>
<dbReference type="EMBL" id="CP001798">
    <property type="protein sequence ID" value="ADE15778.1"/>
    <property type="molecule type" value="Genomic_DNA"/>
</dbReference>
<comment type="subcellular location">
    <subcellularLocation>
        <location evidence="1">Cell inner membrane</location>
        <topology evidence="1">Multi-pass membrane protein</topology>
    </subcellularLocation>
    <subcellularLocation>
        <location evidence="9">Cell membrane</location>
        <topology evidence="9">Multi-pass membrane protein</topology>
    </subcellularLocation>
</comment>
<sequence>MVFDWQYALDILPDLLRGFWVTIQATFWGMTAALILGLAWAILRRSAIRIMATITAWVVEFIRSTPLLVQLYFLFFVLPEFGVTLSPFLTGVVGLGLHYSTYTSEVYRAGIEGVPEGQWEAAIALNMSRFHIWKAIILPQAIPPVIPALGNYLIAMFKDTPLLAAITVMELLQTAKLSGAETFRYLEPLTLVGLLFLVISLLSSRLIRKLEARFAQT</sequence>
<proteinExistence type="inferred from homology"/>
<dbReference type="PANTHER" id="PTHR30614:SF0">
    <property type="entry name" value="L-CYSTINE TRANSPORT SYSTEM PERMEASE PROTEIN TCYL"/>
    <property type="match status" value="1"/>
</dbReference>
<dbReference type="eggNOG" id="COG0765">
    <property type="taxonomic scope" value="Bacteria"/>
</dbReference>
<keyword evidence="6" id="KW-0029">Amino-acid transport</keyword>
<gene>
    <name evidence="11" type="ordered locus">Nhal_2703</name>
</gene>
<comment type="similarity">
    <text evidence="2">Belongs to the binding-protein-dependent transport system permease family. HisMQ subfamily.</text>
</comment>
<dbReference type="InterPro" id="IPR014341">
    <property type="entry name" value="Ectoine_EhuD"/>
</dbReference>
<keyword evidence="5 9" id="KW-0812">Transmembrane</keyword>
<dbReference type="CDD" id="cd06261">
    <property type="entry name" value="TM_PBP2"/>
    <property type="match status" value="1"/>
</dbReference>
<dbReference type="NCBIfam" id="TIGR03003">
    <property type="entry name" value="ectoine_ehuD"/>
    <property type="match status" value="1"/>
</dbReference>
<organism evidence="11 12">
    <name type="scientific">Nitrosococcus halophilus (strain Nc4)</name>
    <dbReference type="NCBI Taxonomy" id="472759"/>
    <lineage>
        <taxon>Bacteria</taxon>
        <taxon>Pseudomonadati</taxon>
        <taxon>Pseudomonadota</taxon>
        <taxon>Gammaproteobacteria</taxon>
        <taxon>Chromatiales</taxon>
        <taxon>Chromatiaceae</taxon>
        <taxon>Nitrosococcus</taxon>
    </lineage>
</organism>
<dbReference type="NCBIfam" id="TIGR01726">
    <property type="entry name" value="HEQRo_perm_3TM"/>
    <property type="match status" value="1"/>
</dbReference>
<name>D5BX95_NITHN</name>
<feature type="transmembrane region" description="Helical" evidence="9">
    <location>
        <begin position="81"/>
        <end position="99"/>
    </location>
</feature>
<evidence type="ECO:0000256" key="6">
    <source>
        <dbReference type="ARBA" id="ARBA00022970"/>
    </source>
</evidence>
<accession>D5BX95</accession>
<evidence type="ECO:0000256" key="9">
    <source>
        <dbReference type="RuleBase" id="RU363032"/>
    </source>
</evidence>
<keyword evidence="7 9" id="KW-1133">Transmembrane helix</keyword>
<evidence type="ECO:0000256" key="8">
    <source>
        <dbReference type="ARBA" id="ARBA00023136"/>
    </source>
</evidence>
<reference evidence="12" key="1">
    <citation type="submission" date="2010-04" db="EMBL/GenBank/DDBJ databases">
        <title>Complete genome sequence of Nitrosococcus halophilus Nc4, a salt-adapted, aerobic obligate ammonia-oxidizing sulfur purple bacterium.</title>
        <authorList>
            <consortium name="US DOE Joint Genome Institute"/>
            <person name="Campbell M.A."/>
            <person name="Malfatti S.A."/>
            <person name="Chain P.S.G."/>
            <person name="Heidelberg J.F."/>
            <person name="Ward B.B."/>
            <person name="Klotz M.G."/>
        </authorList>
    </citation>
    <scope>NUCLEOTIDE SEQUENCE [LARGE SCALE GENOMIC DNA]</scope>
    <source>
        <strain evidence="12">Nc4</strain>
    </source>
</reference>
<dbReference type="GO" id="GO:0043190">
    <property type="term" value="C:ATP-binding cassette (ABC) transporter complex"/>
    <property type="evidence" value="ECO:0007669"/>
    <property type="project" value="InterPro"/>
</dbReference>
<evidence type="ECO:0000256" key="4">
    <source>
        <dbReference type="ARBA" id="ARBA00022475"/>
    </source>
</evidence>
<dbReference type="InterPro" id="IPR010065">
    <property type="entry name" value="AA_ABC_transptr_permease_3TM"/>
</dbReference>
<dbReference type="InterPro" id="IPR000515">
    <property type="entry name" value="MetI-like"/>
</dbReference>
<dbReference type="Pfam" id="PF00528">
    <property type="entry name" value="BPD_transp_1"/>
    <property type="match status" value="1"/>
</dbReference>
<dbReference type="RefSeq" id="WP_013033638.1">
    <property type="nucleotide sequence ID" value="NC_013960.1"/>
</dbReference>
<keyword evidence="4" id="KW-1003">Cell membrane</keyword>
<keyword evidence="3 9" id="KW-0813">Transport</keyword>
<dbReference type="OrthoDB" id="4404959at2"/>
<dbReference type="PANTHER" id="PTHR30614">
    <property type="entry name" value="MEMBRANE COMPONENT OF AMINO ACID ABC TRANSPORTER"/>
    <property type="match status" value="1"/>
</dbReference>
<evidence type="ECO:0000256" key="7">
    <source>
        <dbReference type="ARBA" id="ARBA00022989"/>
    </source>
</evidence>
<dbReference type="GO" id="GO:0006865">
    <property type="term" value="P:amino acid transport"/>
    <property type="evidence" value="ECO:0007669"/>
    <property type="project" value="UniProtKB-KW"/>
</dbReference>
<dbReference type="HOGENOM" id="CLU_019602_1_0_6"/>
<evidence type="ECO:0000256" key="1">
    <source>
        <dbReference type="ARBA" id="ARBA00004429"/>
    </source>
</evidence>
<dbReference type="AlphaFoldDB" id="D5BX95"/>
<evidence type="ECO:0000259" key="10">
    <source>
        <dbReference type="PROSITE" id="PS50928"/>
    </source>
</evidence>
<dbReference type="SUPFAM" id="SSF161098">
    <property type="entry name" value="MetI-like"/>
    <property type="match status" value="1"/>
</dbReference>
<dbReference type="GO" id="GO:0022857">
    <property type="term" value="F:transmembrane transporter activity"/>
    <property type="evidence" value="ECO:0007669"/>
    <property type="project" value="InterPro"/>
</dbReference>
<dbReference type="InterPro" id="IPR043429">
    <property type="entry name" value="ArtM/GltK/GlnP/TcyL/YhdX-like"/>
</dbReference>
<dbReference type="KEGG" id="nhl:Nhal_2703"/>
<evidence type="ECO:0000313" key="12">
    <source>
        <dbReference type="Proteomes" id="UP000001844"/>
    </source>
</evidence>
<evidence type="ECO:0000256" key="5">
    <source>
        <dbReference type="ARBA" id="ARBA00022692"/>
    </source>
</evidence>
<evidence type="ECO:0000256" key="3">
    <source>
        <dbReference type="ARBA" id="ARBA00022448"/>
    </source>
</evidence>
<feature type="transmembrane region" description="Helical" evidence="9">
    <location>
        <begin position="189"/>
        <end position="207"/>
    </location>
</feature>
<protein>
    <submittedName>
        <fullName evidence="11">Ectoine/hydroxyectoine ABC transporter, permease protein EhuD</fullName>
    </submittedName>
</protein>
<dbReference type="InterPro" id="IPR035906">
    <property type="entry name" value="MetI-like_sf"/>
</dbReference>